<keyword evidence="3" id="KW-1185">Reference proteome</keyword>
<reference evidence="2 3" key="1">
    <citation type="journal article" date="2023" name="Sci. Data">
        <title>Genome assembly of the Korean intertidal mud-creeper Batillaria attramentaria.</title>
        <authorList>
            <person name="Patra A.K."/>
            <person name="Ho P.T."/>
            <person name="Jun S."/>
            <person name="Lee S.J."/>
            <person name="Kim Y."/>
            <person name="Won Y.J."/>
        </authorList>
    </citation>
    <scope>NUCLEOTIDE SEQUENCE [LARGE SCALE GENOMIC DNA]</scope>
    <source>
        <strain evidence="2">Wonlab-2016</strain>
    </source>
</reference>
<gene>
    <name evidence="2" type="ORF">BaRGS_00012773</name>
</gene>
<evidence type="ECO:0000256" key="1">
    <source>
        <dbReference type="SAM" id="MobiDB-lite"/>
    </source>
</evidence>
<dbReference type="EMBL" id="JACVVK020000070">
    <property type="protein sequence ID" value="KAK7496072.1"/>
    <property type="molecule type" value="Genomic_DNA"/>
</dbReference>
<protein>
    <submittedName>
        <fullName evidence="2">Uncharacterized protein</fullName>
    </submittedName>
</protein>
<sequence length="177" mass="19787">MRRGPSVIELRQKLIGKAARKANKTDDRTESRTEAGNFHDTSLTRVNRLRSLTQSQSAKSTFFEQAAQPLLIPQVEGSPLHRTQPQSGDVYHARRSSSVPVTRSFNPVWLHQKHHNTSTMNSLNMLISSPSPVTSSSTLPPSLPPPIHFKIIIQPTTEVYWVNDKRWNGEGIVASSL</sequence>
<comment type="caution">
    <text evidence="2">The sequence shown here is derived from an EMBL/GenBank/DDBJ whole genome shotgun (WGS) entry which is preliminary data.</text>
</comment>
<feature type="region of interest" description="Disordered" evidence="1">
    <location>
        <begin position="17"/>
        <end position="42"/>
    </location>
</feature>
<proteinExistence type="predicted"/>
<dbReference type="Proteomes" id="UP001519460">
    <property type="component" value="Unassembled WGS sequence"/>
</dbReference>
<evidence type="ECO:0000313" key="3">
    <source>
        <dbReference type="Proteomes" id="UP001519460"/>
    </source>
</evidence>
<accession>A0ABD0L9M0</accession>
<dbReference type="AlphaFoldDB" id="A0ABD0L9M0"/>
<feature type="compositionally biased region" description="Basic and acidic residues" evidence="1">
    <location>
        <begin position="23"/>
        <end position="33"/>
    </location>
</feature>
<organism evidence="2 3">
    <name type="scientific">Batillaria attramentaria</name>
    <dbReference type="NCBI Taxonomy" id="370345"/>
    <lineage>
        <taxon>Eukaryota</taxon>
        <taxon>Metazoa</taxon>
        <taxon>Spiralia</taxon>
        <taxon>Lophotrochozoa</taxon>
        <taxon>Mollusca</taxon>
        <taxon>Gastropoda</taxon>
        <taxon>Caenogastropoda</taxon>
        <taxon>Sorbeoconcha</taxon>
        <taxon>Cerithioidea</taxon>
        <taxon>Batillariidae</taxon>
        <taxon>Batillaria</taxon>
    </lineage>
</organism>
<evidence type="ECO:0000313" key="2">
    <source>
        <dbReference type="EMBL" id="KAK7496072.1"/>
    </source>
</evidence>
<name>A0ABD0L9M0_9CAEN</name>